<dbReference type="AlphaFoldDB" id="J9GJZ2"/>
<accession>J9GJZ2</accession>
<evidence type="ECO:0000313" key="1">
    <source>
        <dbReference type="EMBL" id="EJX02398.1"/>
    </source>
</evidence>
<dbReference type="EMBL" id="AMCI01002555">
    <property type="protein sequence ID" value="EJX02398.1"/>
    <property type="molecule type" value="Genomic_DNA"/>
</dbReference>
<proteinExistence type="predicted"/>
<gene>
    <name evidence="1" type="ORF">EVA_09492</name>
</gene>
<comment type="caution">
    <text evidence="1">The sequence shown here is derived from an EMBL/GenBank/DDBJ whole genome shotgun (WGS) entry which is preliminary data.</text>
</comment>
<name>J9GJZ2_9ZZZZ</name>
<protein>
    <submittedName>
        <fullName evidence="1">Uncharacterized protein</fullName>
    </submittedName>
</protein>
<organism evidence="1">
    <name type="scientific">gut metagenome</name>
    <dbReference type="NCBI Taxonomy" id="749906"/>
    <lineage>
        <taxon>unclassified sequences</taxon>
        <taxon>metagenomes</taxon>
        <taxon>organismal metagenomes</taxon>
    </lineage>
</organism>
<sequence>MTRLIRWGKWCNALHRTWPRRGNNIERQTGETDLLPLRLSLIAALTGLRFK</sequence>
<reference evidence="1" key="1">
    <citation type="journal article" date="2012" name="PLoS ONE">
        <title>Gene sets for utilization of primary and secondary nutrition supplies in the distal gut of endangered iberian lynx.</title>
        <authorList>
            <person name="Alcaide M."/>
            <person name="Messina E."/>
            <person name="Richter M."/>
            <person name="Bargiela R."/>
            <person name="Peplies J."/>
            <person name="Huws S.A."/>
            <person name="Newbold C.J."/>
            <person name="Golyshin P.N."/>
            <person name="Simon M.A."/>
            <person name="Lopez G."/>
            <person name="Yakimov M.M."/>
            <person name="Ferrer M."/>
        </authorList>
    </citation>
    <scope>NUCLEOTIDE SEQUENCE</scope>
</reference>